<evidence type="ECO:0000313" key="3">
    <source>
        <dbReference type="EMBL" id="SEK18138.1"/>
    </source>
</evidence>
<dbReference type="OrthoDB" id="8476759at2"/>
<keyword evidence="3" id="KW-0378">Hydrolase</keyword>
<feature type="domain" description="Serine aminopeptidase S33" evidence="2">
    <location>
        <begin position="135"/>
        <end position="261"/>
    </location>
</feature>
<accession>A0A1H7EWF4</accession>
<evidence type="ECO:0000313" key="4">
    <source>
        <dbReference type="Proteomes" id="UP000199120"/>
    </source>
</evidence>
<dbReference type="GO" id="GO:0016787">
    <property type="term" value="F:hydrolase activity"/>
    <property type="evidence" value="ECO:0007669"/>
    <property type="project" value="UniProtKB-KW"/>
</dbReference>
<evidence type="ECO:0000259" key="2">
    <source>
        <dbReference type="Pfam" id="PF12146"/>
    </source>
</evidence>
<sequence>MTDDPPPTAALPRRPRKPLLRRVATLVRWIVVALLVVAVLLLAFRAYDTRNGPPLQLWHKYVPSELSAAEIDRADWQAYVQHENALFADVRRNVTDRLPAEARIPSNRYFPGSPLYPGRFDHDWNRSYILRPAGPPVGAVVLLHGLTDSPYSLRHVAQRYVEHGFVAVGIRLPGHGTVPAALTRIDWETWMAATRLAVREARRLAGPDRPLDIVGYSNGSALALKYAMDAIENGRLAKPRQLILLSPMVGITRYARFAGLAELPALLPAFAKAAWLGIVPEFNPFKYNSFPVNGARQSHRLTASLQTQIAALSRDGRLAALPPVLTFQSVADSTVSTPAILQALYAWLPANGSELVLFDVNRNAKPGVLVNPAALTALARMMPALPLRYRFTVIANSAGDARVSERVVEPGQAIARERPLALAYPPDVVSLSHVAVPFPPDDPLYGFAPAPTPDGQPKFGVELGALVVRAERGVLNVSLDSLFRIGSNPFFPYLLERLDGWIDRGAPRGIAGIAPEAGDVPVIPPLPREAPAAVPFDEIDPFSRGGNGDAMTP</sequence>
<evidence type="ECO:0000256" key="1">
    <source>
        <dbReference type="SAM" id="Phobius"/>
    </source>
</evidence>
<organism evidence="3 4">
    <name type="scientific">Paraburkholderia caballeronis</name>
    <dbReference type="NCBI Taxonomy" id="416943"/>
    <lineage>
        <taxon>Bacteria</taxon>
        <taxon>Pseudomonadati</taxon>
        <taxon>Pseudomonadota</taxon>
        <taxon>Betaproteobacteria</taxon>
        <taxon>Burkholderiales</taxon>
        <taxon>Burkholderiaceae</taxon>
        <taxon>Paraburkholderia</taxon>
    </lineage>
</organism>
<dbReference type="Proteomes" id="UP000199120">
    <property type="component" value="Unassembled WGS sequence"/>
</dbReference>
<gene>
    <name evidence="3" type="ORF">SAMN05192542_10110</name>
</gene>
<dbReference type="InterPro" id="IPR022742">
    <property type="entry name" value="Hydrolase_4"/>
</dbReference>
<dbReference type="AlphaFoldDB" id="A0A1H7EWF4"/>
<keyword evidence="1" id="KW-0812">Transmembrane</keyword>
<keyword evidence="1" id="KW-1133">Transmembrane helix</keyword>
<proteinExistence type="predicted"/>
<dbReference type="STRING" id="416943.SAMN05445871_6256"/>
<keyword evidence="1" id="KW-0472">Membrane</keyword>
<dbReference type="EMBL" id="FOAJ01000001">
    <property type="protein sequence ID" value="SEK18138.1"/>
    <property type="molecule type" value="Genomic_DNA"/>
</dbReference>
<feature type="transmembrane region" description="Helical" evidence="1">
    <location>
        <begin position="26"/>
        <end position="47"/>
    </location>
</feature>
<dbReference type="Pfam" id="PF12146">
    <property type="entry name" value="Hydrolase_4"/>
    <property type="match status" value="1"/>
</dbReference>
<reference evidence="4" key="1">
    <citation type="submission" date="2016-10" db="EMBL/GenBank/DDBJ databases">
        <authorList>
            <person name="Varghese N."/>
            <person name="Submissions S."/>
        </authorList>
    </citation>
    <scope>NUCLEOTIDE SEQUENCE [LARGE SCALE GENOMIC DNA]</scope>
    <source>
        <strain evidence="4">LMG 26416</strain>
    </source>
</reference>
<dbReference type="SUPFAM" id="SSF53474">
    <property type="entry name" value="alpha/beta-Hydrolases"/>
    <property type="match status" value="1"/>
</dbReference>
<protein>
    <submittedName>
        <fullName evidence="3">Lysophospholipase, alpha-beta hydrolase superfamily</fullName>
    </submittedName>
</protein>
<dbReference type="InterPro" id="IPR029058">
    <property type="entry name" value="AB_hydrolase_fold"/>
</dbReference>
<dbReference type="RefSeq" id="WP_090552979.1">
    <property type="nucleotide sequence ID" value="NZ_FNSR01000003.1"/>
</dbReference>
<keyword evidence="4" id="KW-1185">Reference proteome</keyword>
<name>A0A1H7EWF4_9BURK</name>
<dbReference type="Gene3D" id="3.40.50.1820">
    <property type="entry name" value="alpha/beta hydrolase"/>
    <property type="match status" value="1"/>
</dbReference>